<dbReference type="PIRSF" id="PIRSF005690">
    <property type="entry name" value="GerBA"/>
    <property type="match status" value="1"/>
</dbReference>
<comment type="subcellular location">
    <subcellularLocation>
        <location evidence="4">Cell membrane</location>
    </subcellularLocation>
    <subcellularLocation>
        <location evidence="1">Membrane</location>
        <topology evidence="1">Multi-pass membrane protein</topology>
    </subcellularLocation>
</comment>
<organism evidence="6 7">
    <name type="scientific">Lederbergia citri</name>
    <dbReference type="NCBI Taxonomy" id="2833580"/>
    <lineage>
        <taxon>Bacteria</taxon>
        <taxon>Bacillati</taxon>
        <taxon>Bacillota</taxon>
        <taxon>Bacilli</taxon>
        <taxon>Bacillales</taxon>
        <taxon>Bacillaceae</taxon>
        <taxon>Lederbergia</taxon>
    </lineage>
</organism>
<dbReference type="EMBL" id="JAGYPG010000002">
    <property type="protein sequence ID" value="MBS4195256.1"/>
    <property type="molecule type" value="Genomic_DNA"/>
</dbReference>
<dbReference type="PANTHER" id="PTHR22550">
    <property type="entry name" value="SPORE GERMINATION PROTEIN"/>
    <property type="match status" value="1"/>
</dbReference>
<feature type="transmembrane region" description="Helical" evidence="5">
    <location>
        <begin position="419"/>
        <end position="444"/>
    </location>
</feature>
<evidence type="ECO:0000256" key="2">
    <source>
        <dbReference type="ARBA" id="ARBA00005278"/>
    </source>
</evidence>
<dbReference type="Proteomes" id="UP000681414">
    <property type="component" value="Unassembled WGS sequence"/>
</dbReference>
<comment type="similarity">
    <text evidence="2 4">Belongs to the GerABKA family.</text>
</comment>
<name>A0A942TEE6_9BACI</name>
<evidence type="ECO:0000313" key="7">
    <source>
        <dbReference type="Proteomes" id="UP000681414"/>
    </source>
</evidence>
<dbReference type="PANTHER" id="PTHR22550:SF5">
    <property type="entry name" value="LEUCINE ZIPPER PROTEIN 4"/>
    <property type="match status" value="1"/>
</dbReference>
<keyword evidence="3 4" id="KW-0472">Membrane</keyword>
<dbReference type="AlphaFoldDB" id="A0A942TEE6"/>
<evidence type="ECO:0000313" key="6">
    <source>
        <dbReference type="EMBL" id="MBS4195256.1"/>
    </source>
</evidence>
<gene>
    <name evidence="6" type="ORF">KHA97_09325</name>
</gene>
<evidence type="ECO:0000256" key="4">
    <source>
        <dbReference type="PIRNR" id="PIRNR005690"/>
    </source>
</evidence>
<evidence type="ECO:0000256" key="5">
    <source>
        <dbReference type="SAM" id="Phobius"/>
    </source>
</evidence>
<sequence>MKMALFSKNQKESEENIVSPIKSLPEIIEQLSKSKDFKQSMAINEQTGTSFQVSFISTLIDDKIIQKDLMPYLLYGKFQNLTDLKFLIPSRDCYITSDPAEIEEKIMIGCIMIKLDPNDMTVALLPATAEVGREVSPSEVEFTVGGPKESFVESIEKNLNLIRKRLPIKELVIDEVMVGTLTKTRVAIIYIDGLTNTEDVKTMTQRIKDINFDQIQDSAYIEEMIADNKNSPFPQLLNSERPLKVISSLVEGKVAVVVDGSPFAIMGPSSVMSFFVSAEDYLMNWAVASSIRILRIIGVIASVFATPMYVAILTYHPEIIPKDLMASLISSRKHVPFPPFVEAMFLEITIELLREAGARLPTKVGQTIGIVGGIVLGTASVEASLTSNVLLILVAIAALASFTTPVYKISTTIRLVRFPFLLFAQLWGFLGIAFTVCILLTHLIQLKSLGRPYLEPVYPPRLNDLKDSFIRFPFLRETLRPGYLHSQKPVRFQTKKENQKKDIDE</sequence>
<dbReference type="InterPro" id="IPR004995">
    <property type="entry name" value="Spore_Ger"/>
</dbReference>
<evidence type="ECO:0000256" key="1">
    <source>
        <dbReference type="ARBA" id="ARBA00004141"/>
    </source>
</evidence>
<keyword evidence="7" id="KW-1185">Reference proteome</keyword>
<protein>
    <submittedName>
        <fullName evidence="6">Spore germination protein</fullName>
    </submittedName>
</protein>
<dbReference type="GO" id="GO:0009847">
    <property type="term" value="P:spore germination"/>
    <property type="evidence" value="ECO:0007669"/>
    <property type="project" value="UniProtKB-UniRule"/>
</dbReference>
<dbReference type="GO" id="GO:0005886">
    <property type="term" value="C:plasma membrane"/>
    <property type="evidence" value="ECO:0007669"/>
    <property type="project" value="UniProtKB-SubCell"/>
</dbReference>
<feature type="transmembrane region" description="Helical" evidence="5">
    <location>
        <begin position="389"/>
        <end position="407"/>
    </location>
</feature>
<feature type="transmembrane region" description="Helical" evidence="5">
    <location>
        <begin position="293"/>
        <end position="315"/>
    </location>
</feature>
<keyword evidence="5" id="KW-0812">Transmembrane</keyword>
<keyword evidence="5" id="KW-1133">Transmembrane helix</keyword>
<accession>A0A942TEE6</accession>
<proteinExistence type="inferred from homology"/>
<reference evidence="6 7" key="1">
    <citation type="submission" date="2021-05" db="EMBL/GenBank/DDBJ databases">
        <title>Novel Bacillus species.</title>
        <authorList>
            <person name="Liu G."/>
        </authorList>
    </citation>
    <scope>NUCLEOTIDE SEQUENCE [LARGE SCALE GENOMIC DNA]</scope>
    <source>
        <strain evidence="7">FJAT-49780</strain>
    </source>
</reference>
<comment type="caution">
    <text evidence="6">The sequence shown here is derived from an EMBL/GenBank/DDBJ whole genome shotgun (WGS) entry which is preliminary data.</text>
</comment>
<dbReference type="Pfam" id="PF03323">
    <property type="entry name" value="GerA"/>
    <property type="match status" value="1"/>
</dbReference>
<evidence type="ECO:0000256" key="3">
    <source>
        <dbReference type="ARBA" id="ARBA00023136"/>
    </source>
</evidence>
<dbReference type="InterPro" id="IPR050768">
    <property type="entry name" value="UPF0353/GerABKA_families"/>
</dbReference>